<dbReference type="EnsemblMetazoa" id="CLYHEMT011326.1">
    <property type="protein sequence ID" value="CLYHEMP011326.1"/>
    <property type="gene ID" value="CLYHEMG011326"/>
</dbReference>
<evidence type="ECO:0000313" key="2">
    <source>
        <dbReference type="Proteomes" id="UP000594262"/>
    </source>
</evidence>
<dbReference type="PANTHER" id="PTHR46579">
    <property type="entry name" value="F5/8 TYPE C DOMAIN-CONTAINING PROTEIN-RELATED"/>
    <property type="match status" value="1"/>
</dbReference>
<dbReference type="RefSeq" id="XP_066930863.1">
    <property type="nucleotide sequence ID" value="XM_067074762.1"/>
</dbReference>
<organism evidence="1 2">
    <name type="scientific">Clytia hemisphaerica</name>
    <dbReference type="NCBI Taxonomy" id="252671"/>
    <lineage>
        <taxon>Eukaryota</taxon>
        <taxon>Metazoa</taxon>
        <taxon>Cnidaria</taxon>
        <taxon>Hydrozoa</taxon>
        <taxon>Hydroidolina</taxon>
        <taxon>Leptothecata</taxon>
        <taxon>Obeliida</taxon>
        <taxon>Clytiidae</taxon>
        <taxon>Clytia</taxon>
    </lineage>
</organism>
<dbReference type="Pfam" id="PF02992">
    <property type="entry name" value="Transposase_21"/>
    <property type="match status" value="1"/>
</dbReference>
<accession>A0A7M5WSS2</accession>
<proteinExistence type="predicted"/>
<protein>
    <submittedName>
        <fullName evidence="1">Uncharacterized protein</fullName>
    </submittedName>
</protein>
<keyword evidence="2" id="KW-1185">Reference proteome</keyword>
<dbReference type="AlphaFoldDB" id="A0A7M5WSS2"/>
<dbReference type="Proteomes" id="UP000594262">
    <property type="component" value="Unplaced"/>
</dbReference>
<sequence length="883" mass="101805">MEEDEIFLSFIATKQNFNSLDDNFNPNSSIDDVIQSEIHCVENGEYAVEKMIIDDDEHATQGQDQNFSFSTTTINDTQGAAEEEHNDAFASVRDQLQPQNNDSSQEDSPLTSNWGDFFDVKLEDLPHMRPGAMDNDDDTSDTELDDFDPFKEYRLFNEPKPLARGLNISLENSLILHLSFAKRHNLTKAALQDLLHLTNLHLVQPNDFPLTLDKLYSGIGLSTIGVSKKYYCKNCFELLCENDDQCPSCNFVGKDFFIYNSIEEQLKRQLQKTRFKENLIDPRTRDSNSTVIKDVYDGKFYKDLIKDGYFENDGINLTCQLNTDGVSLFRSSTFSVWPVYLRINELPPLLRKSKEFKILPGLWFGKKKPYMRTFLRPIVDAMKNLCRGLDLELDDGSNKTVRMVISGGLFDLPAKCLAQEMIQYNGYFGCSFCELKGERVQCTGKKKGSKTVFPMIKSKDLVLRSEERTMAQALLAIENNKTVFGIRGFSILGELPHLNIIWNFPFDYMHGVFLGVAKSLASLWFDSANSKHPWYLGRVSKTIDKKLVAIEPPDEISRLPRSIIDHRGYYKANEYRNWFFFFAPVILQNILPEPYYSHFLLLVHGIFILQKEEILTMDLNFAEQLLFKFVRKMDEVYDKAACKANVHNVVHYPEQVRWNGPLWASMSGFTYENWNGEFKYLFHGTQHVDHQIVTSVNVRLRIPEIARSLTEGSLEWHFYHKLMSSGFESKKFCYGPFKTLKSLEDGCDRRNLIVQTDTITRFERICINNTMFKSEGYTRTTRRCNFAVYAEVDNVLVPAIIKYFIQVNQGDRNLAVLNILKDSGKSICGQVDELKFKVTHIKCLERTNKNILVDVTAIRKKQVLIAVDDLVYFADFVNPYESD</sequence>
<dbReference type="InterPro" id="IPR004242">
    <property type="entry name" value="Transposase_21"/>
</dbReference>
<name>A0A7M5WSS2_9CNID</name>
<dbReference type="OrthoDB" id="5984646at2759"/>
<dbReference type="PANTHER" id="PTHR46579:SF1">
    <property type="entry name" value="F5_8 TYPE C DOMAIN-CONTAINING PROTEIN"/>
    <property type="match status" value="1"/>
</dbReference>
<dbReference type="GeneID" id="136818425"/>
<reference evidence="1" key="1">
    <citation type="submission" date="2021-01" db="UniProtKB">
        <authorList>
            <consortium name="EnsemblMetazoa"/>
        </authorList>
    </citation>
    <scope>IDENTIFICATION</scope>
</reference>
<evidence type="ECO:0000313" key="1">
    <source>
        <dbReference type="EnsemblMetazoa" id="CLYHEMP011326.1"/>
    </source>
</evidence>